<evidence type="ECO:0000256" key="1">
    <source>
        <dbReference type="ARBA" id="ARBA00022737"/>
    </source>
</evidence>
<name>A0AAE0QKG3_9TELE</name>
<comment type="similarity">
    <text evidence="3">Belongs to the SOWAH family.</text>
</comment>
<keyword evidence="1" id="KW-0677">Repeat</keyword>
<evidence type="ECO:0000256" key="4">
    <source>
        <dbReference type="PROSITE-ProRule" id="PRU00023"/>
    </source>
</evidence>
<evidence type="ECO:0000256" key="5">
    <source>
        <dbReference type="SAM" id="MobiDB-lite"/>
    </source>
</evidence>
<gene>
    <name evidence="7" type="ORF">QTP70_010030</name>
</gene>
<feature type="region of interest" description="Disordered" evidence="5">
    <location>
        <begin position="167"/>
        <end position="192"/>
    </location>
</feature>
<dbReference type="InterPro" id="IPR058889">
    <property type="entry name" value="WHD_SOWAHA-C"/>
</dbReference>
<dbReference type="PANTHER" id="PTHR14491">
    <property type="entry name" value="SOSONDOWAH, ISOFORM G"/>
    <property type="match status" value="1"/>
</dbReference>
<evidence type="ECO:0000313" key="8">
    <source>
        <dbReference type="Proteomes" id="UP001274896"/>
    </source>
</evidence>
<dbReference type="EMBL" id="JAUCMX010000014">
    <property type="protein sequence ID" value="KAK3523798.1"/>
    <property type="molecule type" value="Genomic_DNA"/>
</dbReference>
<proteinExistence type="inferred from homology"/>
<feature type="domain" description="SOWAHA-C winged helix-turn-helix" evidence="6">
    <location>
        <begin position="2"/>
        <end position="83"/>
    </location>
</feature>
<protein>
    <recommendedName>
        <fullName evidence="6">SOWAHA-C winged helix-turn-helix domain-containing protein</fullName>
    </recommendedName>
</protein>
<dbReference type="Pfam" id="PF25877">
    <property type="entry name" value="WHD_SOWAH"/>
    <property type="match status" value="1"/>
</dbReference>
<dbReference type="PANTHER" id="PTHR14491:SF2">
    <property type="entry name" value="ANKYRIN REPEAT DOMAIN-CONTAINING PROTEIN SOWAHA"/>
    <property type="match status" value="1"/>
</dbReference>
<reference evidence="7" key="1">
    <citation type="submission" date="2023-06" db="EMBL/GenBank/DDBJ databases">
        <title>Male Hemibagrus guttatus genome.</title>
        <authorList>
            <person name="Bian C."/>
        </authorList>
    </citation>
    <scope>NUCLEOTIDE SEQUENCE</scope>
    <source>
        <strain evidence="7">Male_cb2023</strain>
        <tissue evidence="7">Muscle</tissue>
    </source>
</reference>
<comment type="caution">
    <text evidence="7">The sequence shown here is derived from an EMBL/GenBank/DDBJ whole genome shotgun (WGS) entry which is preliminary data.</text>
</comment>
<evidence type="ECO:0000256" key="2">
    <source>
        <dbReference type="ARBA" id="ARBA00023043"/>
    </source>
</evidence>
<keyword evidence="8" id="KW-1185">Reference proteome</keyword>
<dbReference type="Gene3D" id="1.25.40.20">
    <property type="entry name" value="Ankyrin repeat-containing domain"/>
    <property type="match status" value="1"/>
</dbReference>
<feature type="compositionally biased region" description="Basic and acidic residues" evidence="5">
    <location>
        <begin position="80"/>
        <end position="90"/>
    </location>
</feature>
<feature type="region of interest" description="Disordered" evidence="5">
    <location>
        <begin position="238"/>
        <end position="277"/>
    </location>
</feature>
<feature type="region of interest" description="Disordered" evidence="5">
    <location>
        <begin position="80"/>
        <end position="141"/>
    </location>
</feature>
<dbReference type="SUPFAM" id="SSF48403">
    <property type="entry name" value="Ankyrin repeat"/>
    <property type="match status" value="1"/>
</dbReference>
<dbReference type="PROSITE" id="PS50297">
    <property type="entry name" value="ANK_REP_REGION"/>
    <property type="match status" value="1"/>
</dbReference>
<organism evidence="7 8">
    <name type="scientific">Hemibagrus guttatus</name>
    <dbReference type="NCBI Taxonomy" id="175788"/>
    <lineage>
        <taxon>Eukaryota</taxon>
        <taxon>Metazoa</taxon>
        <taxon>Chordata</taxon>
        <taxon>Craniata</taxon>
        <taxon>Vertebrata</taxon>
        <taxon>Euteleostomi</taxon>
        <taxon>Actinopterygii</taxon>
        <taxon>Neopterygii</taxon>
        <taxon>Teleostei</taxon>
        <taxon>Ostariophysi</taxon>
        <taxon>Siluriformes</taxon>
        <taxon>Bagridae</taxon>
        <taxon>Hemibagrus</taxon>
    </lineage>
</organism>
<feature type="compositionally biased region" description="Basic and acidic residues" evidence="5">
    <location>
        <begin position="98"/>
        <end position="133"/>
    </location>
</feature>
<dbReference type="SMART" id="SM00248">
    <property type="entry name" value="ANK"/>
    <property type="match status" value="2"/>
</dbReference>
<dbReference type="Pfam" id="PF12796">
    <property type="entry name" value="Ank_2"/>
    <property type="match status" value="1"/>
</dbReference>
<evidence type="ECO:0000313" key="7">
    <source>
        <dbReference type="EMBL" id="KAK3523798.1"/>
    </source>
</evidence>
<dbReference type="AlphaFoldDB" id="A0AAE0QKG3"/>
<evidence type="ECO:0000259" key="6">
    <source>
        <dbReference type="Pfam" id="PF25877"/>
    </source>
</evidence>
<feature type="compositionally biased region" description="Polar residues" evidence="5">
    <location>
        <begin position="474"/>
        <end position="495"/>
    </location>
</feature>
<sequence length="495" mass="55014">MDISQESILSVLLEEGGKIKNSDLLSKFKGPLNCSDLVEKKQNRDLFKMIINNLAVVKELEEVKYVVLRKKYQHLLKSRSDDGNELKDEGGGDEVEKEEEKATAEQREVCKNEKANEEPPEEKKSEQEPRSDGEADSSDTSPALSFIEQALQRQKYTDLKVKKSLHFKSSTDDTQKHGPARSNNTGTSMPKRFALPLRVPPVVITPVAHEEINKMKTPSNDNNPVKVHLAPVSFTQGPPCSPRYKRRSSVDSVGIGSSPLPRRHCKSAKPVDEPKYGDAVPLESSEHEWMVASASGRWGLLYGLLLDDAQLAEKKDFISGFTALHWAAKCGKSEILCKIIDLSRQAGKGVDINSKSYAGYTPLHIAAIHGHEYIIGILVNEYGANCDVRDNSGKKAHHYLAKAASHSIREMLGGLKVAHAEPQKNTDDADTHKHTHTISRLFQPQTIGYKKKPKSRSTFMSVAEDVKDEKSEHLNPQFSTSASQTRQQTVYAPTE</sequence>
<accession>A0AAE0QKG3</accession>
<dbReference type="Proteomes" id="UP001274896">
    <property type="component" value="Unassembled WGS sequence"/>
</dbReference>
<dbReference type="PROSITE" id="PS50088">
    <property type="entry name" value="ANK_REPEAT"/>
    <property type="match status" value="1"/>
</dbReference>
<dbReference type="InterPro" id="IPR036770">
    <property type="entry name" value="Ankyrin_rpt-contain_sf"/>
</dbReference>
<feature type="compositionally biased region" description="Basic and acidic residues" evidence="5">
    <location>
        <begin position="464"/>
        <end position="473"/>
    </location>
</feature>
<feature type="repeat" description="ANK" evidence="4">
    <location>
        <begin position="358"/>
        <end position="391"/>
    </location>
</feature>
<dbReference type="InterPro" id="IPR002110">
    <property type="entry name" value="Ankyrin_rpt"/>
</dbReference>
<feature type="region of interest" description="Disordered" evidence="5">
    <location>
        <begin position="460"/>
        <end position="495"/>
    </location>
</feature>
<evidence type="ECO:0000256" key="3">
    <source>
        <dbReference type="ARBA" id="ARBA00038122"/>
    </source>
</evidence>
<keyword evidence="2 4" id="KW-0040">ANK repeat</keyword>